<dbReference type="RefSeq" id="WP_198881169.1">
    <property type="nucleotide sequence ID" value="NZ_JAEKJA010000003.1"/>
</dbReference>
<dbReference type="Pfam" id="PF02574">
    <property type="entry name" value="S-methyl_trans"/>
    <property type="match status" value="1"/>
</dbReference>
<evidence type="ECO:0000313" key="5">
    <source>
        <dbReference type="EMBL" id="MBJ3775296.1"/>
    </source>
</evidence>
<organism evidence="5 6">
    <name type="scientific">Acuticoccus mangrovi</name>
    <dbReference type="NCBI Taxonomy" id="2796142"/>
    <lineage>
        <taxon>Bacteria</taxon>
        <taxon>Pseudomonadati</taxon>
        <taxon>Pseudomonadota</taxon>
        <taxon>Alphaproteobacteria</taxon>
        <taxon>Hyphomicrobiales</taxon>
        <taxon>Amorphaceae</taxon>
        <taxon>Acuticoccus</taxon>
    </lineage>
</organism>
<keyword evidence="3" id="KW-0479">Metal-binding</keyword>
<dbReference type="Gene3D" id="3.20.20.330">
    <property type="entry name" value="Homocysteine-binding-like domain"/>
    <property type="match status" value="1"/>
</dbReference>
<sequence>MSTPLDTNVRYLTDSGLETTLVFHDGRDLPAFAAFVLLDDVRGRARLDAYYREHADVAKRHGMGFIFEAPTWRSNPDWGREVGYNAAALDRINCEAIDFLRRIELDYRATPTLVSGQIGPRGDGYKAGEMMMAGEAATYHVRQIAAFSKADMVTALTMTYVDEAVGIALAAENAQMPVVISFTTETDGRLPSGQPLGEAIEECDARTDGYVAYYMVNCAHPEHFAQALDGSFAARIRGLRANASCLSHAELDAAETLDIGDPPALGAHYRALTQALPELTVFGGCCGTDIRHIHHIVSELSPVAC</sequence>
<feature type="binding site" evidence="3">
    <location>
        <position position="286"/>
    </location>
    <ligand>
        <name>Zn(2+)</name>
        <dbReference type="ChEBI" id="CHEBI:29105"/>
    </ligand>
</feature>
<keyword evidence="3" id="KW-0862">Zinc</keyword>
<dbReference type="InterPro" id="IPR003726">
    <property type="entry name" value="HCY_dom"/>
</dbReference>
<dbReference type="EMBL" id="JAEKJA010000003">
    <property type="protein sequence ID" value="MBJ3775296.1"/>
    <property type="molecule type" value="Genomic_DNA"/>
</dbReference>
<evidence type="ECO:0000256" key="1">
    <source>
        <dbReference type="ARBA" id="ARBA00022603"/>
    </source>
</evidence>
<dbReference type="PANTHER" id="PTHR11103">
    <property type="entry name" value="SLR1189 PROTEIN"/>
    <property type="match status" value="1"/>
</dbReference>
<name>A0A934IMR8_9HYPH</name>
<dbReference type="PROSITE" id="PS50970">
    <property type="entry name" value="HCY"/>
    <property type="match status" value="1"/>
</dbReference>
<dbReference type="PANTHER" id="PTHR11103:SF18">
    <property type="entry name" value="SLR1189 PROTEIN"/>
    <property type="match status" value="1"/>
</dbReference>
<keyword evidence="1 3" id="KW-0489">Methyltransferase</keyword>
<comment type="cofactor">
    <cofactor evidence="3">
        <name>Zn(2+)</name>
        <dbReference type="ChEBI" id="CHEBI:29105"/>
    </cofactor>
</comment>
<dbReference type="SUPFAM" id="SSF82282">
    <property type="entry name" value="Homocysteine S-methyltransferase"/>
    <property type="match status" value="1"/>
</dbReference>
<feature type="domain" description="Hcy-binding" evidence="4">
    <location>
        <begin position="1"/>
        <end position="300"/>
    </location>
</feature>
<evidence type="ECO:0000259" key="4">
    <source>
        <dbReference type="PROSITE" id="PS50970"/>
    </source>
</evidence>
<comment type="caution">
    <text evidence="5">The sequence shown here is derived from an EMBL/GenBank/DDBJ whole genome shotgun (WGS) entry which is preliminary data.</text>
</comment>
<feature type="binding site" evidence="3">
    <location>
        <position position="218"/>
    </location>
    <ligand>
        <name>Zn(2+)</name>
        <dbReference type="ChEBI" id="CHEBI:29105"/>
    </ligand>
</feature>
<reference evidence="5" key="1">
    <citation type="submission" date="2020-12" db="EMBL/GenBank/DDBJ databases">
        <title>Bacterial taxonomy.</title>
        <authorList>
            <person name="Pan X."/>
        </authorList>
    </citation>
    <scope>NUCLEOTIDE SEQUENCE</scope>
    <source>
        <strain evidence="5">B2012</strain>
    </source>
</reference>
<evidence type="ECO:0000256" key="3">
    <source>
        <dbReference type="PROSITE-ProRule" id="PRU00333"/>
    </source>
</evidence>
<dbReference type="GO" id="GO:0008168">
    <property type="term" value="F:methyltransferase activity"/>
    <property type="evidence" value="ECO:0007669"/>
    <property type="project" value="UniProtKB-UniRule"/>
</dbReference>
<gene>
    <name evidence="5" type="ORF">JCR33_06335</name>
</gene>
<dbReference type="InterPro" id="IPR036589">
    <property type="entry name" value="HCY_dom_sf"/>
</dbReference>
<dbReference type="AlphaFoldDB" id="A0A934IMR8"/>
<keyword evidence="2 3" id="KW-0808">Transferase</keyword>
<dbReference type="Proteomes" id="UP000609531">
    <property type="component" value="Unassembled WGS sequence"/>
</dbReference>
<evidence type="ECO:0000313" key="6">
    <source>
        <dbReference type="Proteomes" id="UP000609531"/>
    </source>
</evidence>
<evidence type="ECO:0000256" key="2">
    <source>
        <dbReference type="ARBA" id="ARBA00022679"/>
    </source>
</evidence>
<keyword evidence="6" id="KW-1185">Reference proteome</keyword>
<proteinExistence type="predicted"/>
<dbReference type="GO" id="GO:0032259">
    <property type="term" value="P:methylation"/>
    <property type="evidence" value="ECO:0007669"/>
    <property type="project" value="UniProtKB-KW"/>
</dbReference>
<dbReference type="GO" id="GO:0046872">
    <property type="term" value="F:metal ion binding"/>
    <property type="evidence" value="ECO:0007669"/>
    <property type="project" value="UniProtKB-KW"/>
</dbReference>
<protein>
    <submittedName>
        <fullName evidence="5">Homocysteine S-methyltransferase family protein</fullName>
    </submittedName>
</protein>
<accession>A0A934IMR8</accession>
<feature type="binding site" evidence="3">
    <location>
        <position position="285"/>
    </location>
    <ligand>
        <name>Zn(2+)</name>
        <dbReference type="ChEBI" id="CHEBI:29105"/>
    </ligand>
</feature>